<evidence type="ECO:0000259" key="2">
    <source>
        <dbReference type="SMART" id="SM00757"/>
    </source>
</evidence>
<dbReference type="PROSITE" id="PS50896">
    <property type="entry name" value="LISH"/>
    <property type="match status" value="1"/>
</dbReference>
<dbReference type="Pfam" id="PF10607">
    <property type="entry name" value="CTLH"/>
    <property type="match status" value="1"/>
</dbReference>
<dbReference type="SMART" id="SM00757">
    <property type="entry name" value="CRA"/>
    <property type="match status" value="1"/>
</dbReference>
<gene>
    <name evidence="3" type="ORF">D9758_000610</name>
</gene>
<dbReference type="InterPro" id="IPR006594">
    <property type="entry name" value="LisH"/>
</dbReference>
<evidence type="ECO:0000313" key="3">
    <source>
        <dbReference type="EMBL" id="KAF5373866.1"/>
    </source>
</evidence>
<protein>
    <recommendedName>
        <fullName evidence="2">CRA domain-containing protein</fullName>
    </recommendedName>
</protein>
<name>A0A8H5LYB4_9AGAR</name>
<proteinExistence type="predicted"/>
<feature type="domain" description="CRA" evidence="2">
    <location>
        <begin position="173"/>
        <end position="274"/>
    </location>
</feature>
<dbReference type="OrthoDB" id="8048523at2759"/>
<dbReference type="InterPro" id="IPR024964">
    <property type="entry name" value="CTLH/CRA"/>
</dbReference>
<dbReference type="EMBL" id="JAACJM010000003">
    <property type="protein sequence ID" value="KAF5373866.1"/>
    <property type="molecule type" value="Genomic_DNA"/>
</dbReference>
<dbReference type="InterPro" id="IPR013144">
    <property type="entry name" value="CRA_dom"/>
</dbReference>
<feature type="region of interest" description="Disordered" evidence="1">
    <location>
        <begin position="276"/>
        <end position="301"/>
    </location>
</feature>
<organism evidence="3 4">
    <name type="scientific">Tetrapyrgos nigripes</name>
    <dbReference type="NCBI Taxonomy" id="182062"/>
    <lineage>
        <taxon>Eukaryota</taxon>
        <taxon>Fungi</taxon>
        <taxon>Dikarya</taxon>
        <taxon>Basidiomycota</taxon>
        <taxon>Agaricomycotina</taxon>
        <taxon>Agaricomycetes</taxon>
        <taxon>Agaricomycetidae</taxon>
        <taxon>Agaricales</taxon>
        <taxon>Marasmiineae</taxon>
        <taxon>Marasmiaceae</taxon>
        <taxon>Tetrapyrgos</taxon>
    </lineage>
</organism>
<dbReference type="Pfam" id="PF08513">
    <property type="entry name" value="LisH"/>
    <property type="match status" value="1"/>
</dbReference>
<dbReference type="InterPro" id="IPR050618">
    <property type="entry name" value="Ubq-SigPath_Reg"/>
</dbReference>
<dbReference type="PANTHER" id="PTHR12864">
    <property type="entry name" value="RAN BINDING PROTEIN 9-RELATED"/>
    <property type="match status" value="1"/>
</dbReference>
<comment type="caution">
    <text evidence="3">The sequence shown here is derived from an EMBL/GenBank/DDBJ whole genome shotgun (WGS) entry which is preliminary data.</text>
</comment>
<evidence type="ECO:0000313" key="4">
    <source>
        <dbReference type="Proteomes" id="UP000559256"/>
    </source>
</evidence>
<reference evidence="3 4" key="1">
    <citation type="journal article" date="2020" name="ISME J.">
        <title>Uncovering the hidden diversity of litter-decomposition mechanisms in mushroom-forming fungi.</title>
        <authorList>
            <person name="Floudas D."/>
            <person name="Bentzer J."/>
            <person name="Ahren D."/>
            <person name="Johansson T."/>
            <person name="Persson P."/>
            <person name="Tunlid A."/>
        </authorList>
    </citation>
    <scope>NUCLEOTIDE SEQUENCE [LARGE SCALE GENOMIC DNA]</scope>
    <source>
        <strain evidence="3 4">CBS 291.85</strain>
    </source>
</reference>
<feature type="region of interest" description="Disordered" evidence="1">
    <location>
        <begin position="148"/>
        <end position="171"/>
    </location>
</feature>
<keyword evidence="4" id="KW-1185">Reference proteome</keyword>
<sequence length="315" mass="35404">MPPDIVDKSHLSPYHLRAIVLDYLSHSGYTNTARAFLRDSTIRHLDMDGEEVAQVEPGPSHLSESTLKQTELRNQIRLELLSGRVDEATNLLNKYFPSVLSLEDANPTSTPPSHGMDYTASTSVHPAHLNLNLRIQAFIEACRTRPLHYPPSTHESTPDPQEVGTASEANTIDQQTNLLNCARKLYAYLKMLPSKGDMERYTKELETVTGLLAYKVPEDSSVSGYLEQWRREAVADQINGAILYHSNLPPISQLEFHTRYNSTAWSLLHELKVKPRPEASLPPTGVQKNPKSTKDTEGLEFCPPFDLQEFLDNKS</sequence>
<accession>A0A8H5LYB4</accession>
<dbReference type="Proteomes" id="UP000559256">
    <property type="component" value="Unassembled WGS sequence"/>
</dbReference>
<evidence type="ECO:0000256" key="1">
    <source>
        <dbReference type="SAM" id="MobiDB-lite"/>
    </source>
</evidence>
<dbReference type="AlphaFoldDB" id="A0A8H5LYB4"/>